<dbReference type="PROSITE" id="PS00455">
    <property type="entry name" value="AMP_BINDING"/>
    <property type="match status" value="1"/>
</dbReference>
<comment type="cofactor">
    <cofactor evidence="1">
        <name>pantetheine 4'-phosphate</name>
        <dbReference type="ChEBI" id="CHEBI:47942"/>
    </cofactor>
</comment>
<dbReference type="CDD" id="cd19543">
    <property type="entry name" value="DCL_NRPS"/>
    <property type="match status" value="1"/>
</dbReference>
<organism evidence="8 9">
    <name type="scientific">Micromonospora tarensis</name>
    <dbReference type="NCBI Taxonomy" id="2806100"/>
    <lineage>
        <taxon>Bacteria</taxon>
        <taxon>Bacillati</taxon>
        <taxon>Actinomycetota</taxon>
        <taxon>Actinomycetes</taxon>
        <taxon>Micromonosporales</taxon>
        <taxon>Micromonosporaceae</taxon>
        <taxon>Micromonospora</taxon>
    </lineage>
</organism>
<accession>A0ABS1YAK3</accession>
<dbReference type="InterPro" id="IPR010071">
    <property type="entry name" value="AA_adenyl_dom"/>
</dbReference>
<reference evidence="8 9" key="1">
    <citation type="submission" date="2021-01" db="EMBL/GenBank/DDBJ databases">
        <title>Draft genome sequence of Micromonospora sp. strain STR1s_6.</title>
        <authorList>
            <person name="Karlyshev A."/>
            <person name="Jawad R."/>
        </authorList>
    </citation>
    <scope>NUCLEOTIDE SEQUENCE [LARGE SCALE GENOMIC DNA]</scope>
    <source>
        <strain evidence="8 9">STR1S-6</strain>
    </source>
</reference>
<keyword evidence="2" id="KW-0596">Phosphopantetheine</keyword>
<dbReference type="Gene3D" id="2.30.38.10">
    <property type="entry name" value="Luciferase, Domain 3"/>
    <property type="match status" value="1"/>
</dbReference>
<dbReference type="InterPro" id="IPR001242">
    <property type="entry name" value="Condensation_dom"/>
</dbReference>
<evidence type="ECO:0000256" key="4">
    <source>
        <dbReference type="ARBA" id="ARBA00022737"/>
    </source>
</evidence>
<evidence type="ECO:0000256" key="6">
    <source>
        <dbReference type="SAM" id="MobiDB-lite"/>
    </source>
</evidence>
<proteinExistence type="predicted"/>
<feature type="region of interest" description="Disordered" evidence="6">
    <location>
        <begin position="2049"/>
        <end position="2073"/>
    </location>
</feature>
<dbReference type="PANTHER" id="PTHR45527:SF1">
    <property type="entry name" value="FATTY ACID SYNTHASE"/>
    <property type="match status" value="1"/>
</dbReference>
<gene>
    <name evidence="8" type="ORF">JM949_02605</name>
</gene>
<dbReference type="SUPFAM" id="SSF52777">
    <property type="entry name" value="CoA-dependent acyltransferases"/>
    <property type="match status" value="6"/>
</dbReference>
<dbReference type="InterPro" id="IPR020845">
    <property type="entry name" value="AMP-binding_CS"/>
</dbReference>
<dbReference type="SMART" id="SM00823">
    <property type="entry name" value="PKS_PP"/>
    <property type="match status" value="2"/>
</dbReference>
<dbReference type="InterPro" id="IPR036736">
    <property type="entry name" value="ACP-like_sf"/>
</dbReference>
<dbReference type="InterPro" id="IPR045851">
    <property type="entry name" value="AMP-bd_C_sf"/>
</dbReference>
<keyword evidence="3" id="KW-0597">Phosphoprotein</keyword>
<keyword evidence="9" id="KW-1185">Reference proteome</keyword>
<dbReference type="PROSITE" id="PS50075">
    <property type="entry name" value="CARRIER"/>
    <property type="match status" value="2"/>
</dbReference>
<evidence type="ECO:0000256" key="2">
    <source>
        <dbReference type="ARBA" id="ARBA00022450"/>
    </source>
</evidence>
<evidence type="ECO:0000313" key="9">
    <source>
        <dbReference type="Proteomes" id="UP000622245"/>
    </source>
</evidence>
<dbReference type="Gene3D" id="1.10.1200.10">
    <property type="entry name" value="ACP-like"/>
    <property type="match status" value="2"/>
</dbReference>
<evidence type="ECO:0000256" key="1">
    <source>
        <dbReference type="ARBA" id="ARBA00001957"/>
    </source>
</evidence>
<dbReference type="CDD" id="cd17652">
    <property type="entry name" value="A_NRPS_CmdD_like"/>
    <property type="match status" value="1"/>
</dbReference>
<dbReference type="NCBIfam" id="TIGR01720">
    <property type="entry name" value="NRPS-para261"/>
    <property type="match status" value="2"/>
</dbReference>
<dbReference type="RefSeq" id="WP_203146855.1">
    <property type="nucleotide sequence ID" value="NZ_JAEVHL010000006.1"/>
</dbReference>
<evidence type="ECO:0000313" key="8">
    <source>
        <dbReference type="EMBL" id="MBM0274430.1"/>
    </source>
</evidence>
<protein>
    <submittedName>
        <fullName evidence="8">Amino acid adenylation domain-containing protein</fullName>
    </submittedName>
</protein>
<feature type="domain" description="Carrier" evidence="7">
    <location>
        <begin position="1581"/>
        <end position="1655"/>
    </location>
</feature>
<dbReference type="InterPro" id="IPR009081">
    <property type="entry name" value="PP-bd_ACP"/>
</dbReference>
<dbReference type="SUPFAM" id="SSF56801">
    <property type="entry name" value="Acetyl-CoA synthetase-like"/>
    <property type="match status" value="2"/>
</dbReference>
<dbReference type="Pfam" id="PF00501">
    <property type="entry name" value="AMP-binding"/>
    <property type="match status" value="1"/>
</dbReference>
<dbReference type="SUPFAM" id="SSF47336">
    <property type="entry name" value="ACP-like"/>
    <property type="match status" value="2"/>
</dbReference>
<keyword evidence="5" id="KW-0045">Antibiotic biosynthesis</keyword>
<keyword evidence="4" id="KW-0677">Repeat</keyword>
<dbReference type="InterPro" id="IPR006162">
    <property type="entry name" value="Ppantetheine_attach_site"/>
</dbReference>
<dbReference type="Gene3D" id="3.30.559.10">
    <property type="entry name" value="Chloramphenicol acetyltransferase-like domain"/>
    <property type="match status" value="3"/>
</dbReference>
<dbReference type="InterPro" id="IPR023213">
    <property type="entry name" value="CAT-like_dom_sf"/>
</dbReference>
<dbReference type="PANTHER" id="PTHR45527">
    <property type="entry name" value="NONRIBOSOMAL PEPTIDE SYNTHETASE"/>
    <property type="match status" value="1"/>
</dbReference>
<dbReference type="NCBIfam" id="TIGR01733">
    <property type="entry name" value="AA-adenyl-dom"/>
    <property type="match status" value="1"/>
</dbReference>
<evidence type="ECO:0000256" key="5">
    <source>
        <dbReference type="ARBA" id="ARBA00023194"/>
    </source>
</evidence>
<comment type="caution">
    <text evidence="8">The sequence shown here is derived from an EMBL/GenBank/DDBJ whole genome shotgun (WGS) entry which is preliminary data.</text>
</comment>
<feature type="domain" description="Carrier" evidence="7">
    <location>
        <begin position="62"/>
        <end position="136"/>
    </location>
</feature>
<dbReference type="PROSITE" id="PS00012">
    <property type="entry name" value="PHOSPHOPANTETHEINE"/>
    <property type="match status" value="2"/>
</dbReference>
<dbReference type="Proteomes" id="UP000622245">
    <property type="component" value="Unassembled WGS sequence"/>
</dbReference>
<sequence>MARPGRAPTTEDILEHARGLAPEQLVPSAVVVLDALPVTAHGKLDRAALPAPEAPTAPRRRPPVGEPATTVAALVAEVLGQPEVGLDDDFFALGGDSIVSIQLASRARKAGLVLSVRDVFTHRTVERLARAARPVAAVAPVVTDDGVGELPLTPIMHRLRERGGLVDRFSQTMSTQVPAGLRSAHVQAAVAALLDRHDALRLRLVVDAEDRWSLEVPRPGTVSPADCVRRVDVTGLSPARIDAVAAEQIRAASARLSPRAGRMIQVVWLDAGPEAPGQLLLVVHHLAVDGVSWRILLPDVEAGLRAAADGAEVLLDQVGTSLRGWAHRLVELAADPVRVAELGYWRDVLAAPDPLLTPRRLDPARDVVAVGRQLPVRLPAALTDALLQRVPTMFRAGIDEILLTALALALPRWRADRAGTSVLVAMEGHGRHDLPGVDLSRTVGWFTNLFPVRLDAGGGHDGTAANVSAALRAVKEQLRGVPDKGFGFGLLRHLNPETSVQLAALAEPQVGFNYLGRIGVSVDDGPDQPSTAPVRQLAGADADMPLSLAVDLNAAVQKTSDGERVVATLTYSAELLTDADVRALAELWFAALADLAALADRPDVAGLAPSDVPLLEVTQDEIDQLAAGCPALSDLLPLAPLQEGLLFHAQYDDDKVPDVYTIQAAIELRGTVDAVALRAAIRTVLRRHPNLRASFVMRASGPPVQVIADDVDPDWVETDLRDLPDAIRGSELDRVLAEDRTTRFDLSRAPLLRCALIRLGDDEHRFVLTVHHILLDGWSMPLLMAEVYALYGTRGDDSALPAPVPFRDYLVWLAGQDRAASHAAWRDALDGVDEPTLVVAGDVRRDPVVPERVALPLRAGLATDLAGAARTAGLTVNTVVQGAWGLTIGQLTGRSDVLFGATSAGRPPELPGVEAMIGLFVNTLPVRLRIDPATPLADLLGELQERQAGLMAHQHLGLAEVTRLAGVGELFDTLVVFENYPIDVESLQRSADELGVADAEVKDAAHYPLSLAAALRGEELSLHLSFRPDLVEAATARALGARLVSALEGFVAAPRQPAGRLDLLSAQERHRVLVEWNDSAHPVPEQTWAELFERWVRDTPDAPAVEDGDLVLSYAEVNRRAEALAARLVAAGVALEQRVALVLPRSVEFVVAVLAVFKAGAAYLPVDPGYPPERIDYVLTDAAPTALLTTGALAPTLPSTNAVVLLLDDPTATAGAPWSPRSVSVDNAAYVIYTSGSTGRPKGVVVTHRGAASLGGAEAEKFEVRPGSRMLQFASPSFDAAFSEMSATLLAGATLVLAPAERLLPGPDLSALLAERRITHAMLPPVALAALPVPGLPAGMALMACGEACAPELVARYAPGRLMVNAYGPTETTVCATISDPLEHGEVPPIGRPLWNASVYVLTAGMQPLPVGVVGELYVGGPGLARGYANRPGLTSERFVANPFGPPGSRLYRTGDLARWRPDGSLEYAGRSDAQVKIRGIRIELGEIESVLTAHADVEQAVVLAREDQPGRRQLVAYVVPGAGRSISVSVLREHAVATLPEFMVPAAFVVLETIPSTSNGKVDRRALPAPEFGAGAAARPPRTATERLLCDLYAEVLGLARVGVDESFFELGGDSIVSMQLVSRARAAGLRFSPRDIFTHRTPAALAAAIGVLDEPEPARTAASTDGTGELPLTPIMHWLRESGGSIEHFNQTMSVPVPAGLDRAGVLAAVQAVLDHHDALRCTLHRLGPDFGWSLTIAPPGAVRADQVVRHVDGSDQDPDDPALEAWAAEWVTTAQGELSPDDGVVLRCVWFDSGAGRPGQLAVIAHHLVIDGVSWRVLLPDLQEAFAACLDGRPVELAPVGTSLRSWSAQLAVEANQPDRMRELTLWRELLGTDDPPLGTRPLDPARDTFGTAGLIECRLPAGITEPLLGAVPARHGVGVNDVLLTALALAVAGWRRRTGRNEGSAVLVNLEGHGREELFPDVDLSRTVGWFTSSYPARIDPGTVVGEDGRVPDLAAALRRVAGQLADIPDSGLGYGLLRYLNPQTGPVLARFAAPQIGFNYLGRLGSASEPQDSPDEPAEGGGPDLSRMADADMALPHALNVNATAVTHADGVRLVAHWTWPREVLTEAEVRDLATEWFRMLEAVAALSAGPASAPAPPTNPTCCRWRRYRPGCCSTPATTSAVSTCTTSSSSSI</sequence>
<dbReference type="InterPro" id="IPR025110">
    <property type="entry name" value="AMP-bd_C"/>
</dbReference>
<dbReference type="InterPro" id="IPR000873">
    <property type="entry name" value="AMP-dep_synth/lig_dom"/>
</dbReference>
<evidence type="ECO:0000256" key="3">
    <source>
        <dbReference type="ARBA" id="ARBA00022553"/>
    </source>
</evidence>
<dbReference type="Gene3D" id="3.30.559.30">
    <property type="entry name" value="Nonribosomal peptide synthetase, condensation domain"/>
    <property type="match status" value="3"/>
</dbReference>
<dbReference type="EMBL" id="JAEVHL010000006">
    <property type="protein sequence ID" value="MBM0274430.1"/>
    <property type="molecule type" value="Genomic_DNA"/>
</dbReference>
<dbReference type="InterPro" id="IPR020806">
    <property type="entry name" value="PKS_PP-bd"/>
</dbReference>
<dbReference type="InterPro" id="IPR010060">
    <property type="entry name" value="NRPS_synth"/>
</dbReference>
<dbReference type="Pfam" id="PF00668">
    <property type="entry name" value="Condensation"/>
    <property type="match status" value="3"/>
</dbReference>
<dbReference type="Gene3D" id="3.40.50.980">
    <property type="match status" value="2"/>
</dbReference>
<name>A0ABS1YAK3_9ACTN</name>
<dbReference type="Pfam" id="PF00550">
    <property type="entry name" value="PP-binding"/>
    <property type="match status" value="2"/>
</dbReference>
<dbReference type="Pfam" id="PF13193">
    <property type="entry name" value="AMP-binding_C"/>
    <property type="match status" value="1"/>
</dbReference>
<evidence type="ECO:0000259" key="7">
    <source>
        <dbReference type="PROSITE" id="PS50075"/>
    </source>
</evidence>
<dbReference type="Gene3D" id="3.30.300.30">
    <property type="match status" value="2"/>
</dbReference>